<sequence length="160" mass="17331">NSQPRPSCSRPMGLCLSTKLAASCICLVQWPVLLFLTTRHLWKVPAQAALPKQERPTVLEGRLVHPSSHASQLWEPTSSCRARLVARHVVPSSCRCLGRALPARQQHMARGPAGERGSVQPLQQGPGLSTVGEGKWSGGRWRYQLCSARTGPHCPGALCA</sequence>
<evidence type="ECO:0000313" key="2">
    <source>
        <dbReference type="Ensembl" id="ENSCPRP00005018499.1"/>
    </source>
</evidence>
<dbReference type="Ensembl" id="ENSCPRT00005021648.1">
    <property type="protein sequence ID" value="ENSCPRP00005018499.1"/>
    <property type="gene ID" value="ENSCPRG00005012932.1"/>
</dbReference>
<accession>A0A7M4F4P1</accession>
<dbReference type="Proteomes" id="UP000594220">
    <property type="component" value="Unplaced"/>
</dbReference>
<keyword evidence="3" id="KW-1185">Reference proteome</keyword>
<organism evidence="2 3">
    <name type="scientific">Crocodylus porosus</name>
    <name type="common">Saltwater crocodile</name>
    <name type="synonym">Estuarine crocodile</name>
    <dbReference type="NCBI Taxonomy" id="8502"/>
    <lineage>
        <taxon>Eukaryota</taxon>
        <taxon>Metazoa</taxon>
        <taxon>Chordata</taxon>
        <taxon>Craniata</taxon>
        <taxon>Vertebrata</taxon>
        <taxon>Euteleostomi</taxon>
        <taxon>Archelosauria</taxon>
        <taxon>Archosauria</taxon>
        <taxon>Crocodylia</taxon>
        <taxon>Longirostres</taxon>
        <taxon>Crocodylidae</taxon>
        <taxon>Crocodylus</taxon>
    </lineage>
</organism>
<feature type="region of interest" description="Disordered" evidence="1">
    <location>
        <begin position="108"/>
        <end position="135"/>
    </location>
</feature>
<dbReference type="AlphaFoldDB" id="A0A7M4F4P1"/>
<evidence type="ECO:0000313" key="3">
    <source>
        <dbReference type="Proteomes" id="UP000594220"/>
    </source>
</evidence>
<proteinExistence type="predicted"/>
<reference evidence="2" key="2">
    <citation type="submission" date="2025-09" db="UniProtKB">
        <authorList>
            <consortium name="Ensembl"/>
        </authorList>
    </citation>
    <scope>IDENTIFICATION</scope>
</reference>
<reference evidence="2" key="1">
    <citation type="submission" date="2025-08" db="UniProtKB">
        <authorList>
            <consortium name="Ensembl"/>
        </authorList>
    </citation>
    <scope>IDENTIFICATION</scope>
</reference>
<protein>
    <submittedName>
        <fullName evidence="2">Uncharacterized protein</fullName>
    </submittedName>
</protein>
<evidence type="ECO:0000256" key="1">
    <source>
        <dbReference type="SAM" id="MobiDB-lite"/>
    </source>
</evidence>
<name>A0A7M4F4P1_CROPO</name>